<dbReference type="STRING" id="643562.Daes_0323"/>
<name>E6VWE2_PSEA9</name>
<feature type="compositionally biased region" description="Polar residues" evidence="1">
    <location>
        <begin position="21"/>
        <end position="30"/>
    </location>
</feature>
<dbReference type="eggNOG" id="ENOG5031FY1">
    <property type="taxonomic scope" value="Bacteria"/>
</dbReference>
<dbReference type="Proteomes" id="UP000002191">
    <property type="component" value="Chromosome"/>
</dbReference>
<dbReference type="EMBL" id="CP002431">
    <property type="protein sequence ID" value="ADU61348.1"/>
    <property type="molecule type" value="Genomic_DNA"/>
</dbReference>
<protein>
    <submittedName>
        <fullName evidence="2">Uncharacterized protein</fullName>
    </submittedName>
</protein>
<reference evidence="2 3" key="2">
    <citation type="journal article" date="2014" name="Genome Announc.">
        <title>Complete Genome Sequence of the Subsurface, Mesophilic Sulfate-Reducing Bacterium Desulfovibrio aespoeensis Aspo-2.</title>
        <authorList>
            <person name="Pedersen K."/>
            <person name="Bengtsson A."/>
            <person name="Edlund J."/>
            <person name="Rabe L."/>
            <person name="Hazen T."/>
            <person name="Chakraborty R."/>
            <person name="Goodwin L."/>
            <person name="Shapiro N."/>
        </authorList>
    </citation>
    <scope>NUCLEOTIDE SEQUENCE [LARGE SCALE GENOMIC DNA]</scope>
    <source>
        <strain evidence="3">ATCC 700646 / DSM 10631 / Aspo-2</strain>
    </source>
</reference>
<reference evidence="3" key="1">
    <citation type="submission" date="2010-12" db="EMBL/GenBank/DDBJ databases">
        <title>Complete sequence of Desulfovibrio aespoeensis Aspo-2.</title>
        <authorList>
            <consortium name="US DOE Joint Genome Institute"/>
            <person name="Lucas S."/>
            <person name="Copeland A."/>
            <person name="Lapidus A."/>
            <person name="Cheng J.-F."/>
            <person name="Goodwin L."/>
            <person name="Pitluck S."/>
            <person name="Chertkov O."/>
            <person name="Misra M."/>
            <person name="Detter J.C."/>
            <person name="Han C."/>
            <person name="Tapia R."/>
            <person name="Land M."/>
            <person name="Hauser L."/>
            <person name="Kyrpides N."/>
            <person name="Ivanova N."/>
            <person name="Ovchinnikova G."/>
            <person name="Pedersen K."/>
            <person name="Jagevall S."/>
            <person name="Hazen T."/>
            <person name="Woyke T."/>
        </authorList>
    </citation>
    <scope>NUCLEOTIDE SEQUENCE [LARGE SCALE GENOMIC DNA]</scope>
    <source>
        <strain evidence="3">ATCC 700646 / DSM 10631 / Aspo-2</strain>
    </source>
</reference>
<organism evidence="2 3">
    <name type="scientific">Pseudodesulfovibrio aespoeensis (strain ATCC 700646 / DSM 10631 / Aspo-2)</name>
    <name type="common">Desulfovibrio aespoeensis</name>
    <dbReference type="NCBI Taxonomy" id="643562"/>
    <lineage>
        <taxon>Bacteria</taxon>
        <taxon>Pseudomonadati</taxon>
        <taxon>Thermodesulfobacteriota</taxon>
        <taxon>Desulfovibrionia</taxon>
        <taxon>Desulfovibrionales</taxon>
        <taxon>Desulfovibrionaceae</taxon>
    </lineage>
</organism>
<dbReference type="KEGG" id="das:Daes_0323"/>
<sequence length="102" mass="10903">MGGNPALITSVFSGVMGVIGSSQKQASGTDRTAELAAERARQEEEQRQKEAQERKREREKLTEARTVEQKRLARATGESSAAALTSDEATVAAGALKTRLGE</sequence>
<evidence type="ECO:0000256" key="1">
    <source>
        <dbReference type="SAM" id="MobiDB-lite"/>
    </source>
</evidence>
<feature type="compositionally biased region" description="Basic and acidic residues" evidence="1">
    <location>
        <begin position="31"/>
        <end position="71"/>
    </location>
</feature>
<keyword evidence="3" id="KW-1185">Reference proteome</keyword>
<accession>E6VWE2</accession>
<evidence type="ECO:0000313" key="3">
    <source>
        <dbReference type="Proteomes" id="UP000002191"/>
    </source>
</evidence>
<proteinExistence type="predicted"/>
<dbReference type="AlphaFoldDB" id="E6VWE2"/>
<gene>
    <name evidence="2" type="ordered locus">Daes_0323</name>
</gene>
<dbReference type="HOGENOM" id="CLU_2272813_0_0_7"/>
<dbReference type="RefSeq" id="WP_013513285.1">
    <property type="nucleotide sequence ID" value="NC_014844.1"/>
</dbReference>
<feature type="region of interest" description="Disordered" evidence="1">
    <location>
        <begin position="21"/>
        <end position="102"/>
    </location>
</feature>
<evidence type="ECO:0000313" key="2">
    <source>
        <dbReference type="EMBL" id="ADU61348.1"/>
    </source>
</evidence>